<evidence type="ECO:0000259" key="12">
    <source>
        <dbReference type="PROSITE" id="PS50184"/>
    </source>
</evidence>
<dbReference type="Pfam" id="PF13385">
    <property type="entry name" value="Laminin_G_3"/>
    <property type="match status" value="1"/>
</dbReference>
<feature type="domain" description="VWFC" evidence="12">
    <location>
        <begin position="327"/>
        <end position="390"/>
    </location>
</feature>
<feature type="chain" id="PRO_5043055474" description="Protein kinase C-binding protein NELL2" evidence="10">
    <location>
        <begin position="21"/>
        <end position="1031"/>
    </location>
</feature>
<dbReference type="InterPro" id="IPR001007">
    <property type="entry name" value="VWF_dom"/>
</dbReference>
<dbReference type="InterPro" id="IPR000742">
    <property type="entry name" value="EGF"/>
</dbReference>
<feature type="compositionally biased region" description="Polar residues" evidence="9">
    <location>
        <begin position="965"/>
        <end position="981"/>
    </location>
</feature>
<dbReference type="GO" id="GO:0048513">
    <property type="term" value="P:animal organ development"/>
    <property type="evidence" value="ECO:0007669"/>
    <property type="project" value="UniProtKB-ARBA"/>
</dbReference>
<dbReference type="SMART" id="SM00214">
    <property type="entry name" value="VWC"/>
    <property type="match status" value="4"/>
</dbReference>
<feature type="compositionally biased region" description="Polar residues" evidence="9">
    <location>
        <begin position="911"/>
        <end position="926"/>
    </location>
</feature>
<dbReference type="InterPro" id="IPR000152">
    <property type="entry name" value="EGF-type_Asp/Asn_hydroxyl_site"/>
</dbReference>
<feature type="compositionally biased region" description="Basic and acidic residues" evidence="9">
    <location>
        <begin position="982"/>
        <end position="997"/>
    </location>
</feature>
<dbReference type="PROSITE" id="PS01186">
    <property type="entry name" value="EGF_2"/>
    <property type="match status" value="4"/>
</dbReference>
<evidence type="ECO:0000313" key="13">
    <source>
        <dbReference type="EMBL" id="KAK7791795.1"/>
    </source>
</evidence>
<dbReference type="AlphaFoldDB" id="A0AAN9V8V3"/>
<dbReference type="SUPFAM" id="SSF57184">
    <property type="entry name" value="Growth factor receptor domain"/>
    <property type="match status" value="1"/>
</dbReference>
<keyword evidence="4" id="KW-0106">Calcium</keyword>
<keyword evidence="6" id="KW-0325">Glycoprotein</keyword>
<dbReference type="GO" id="GO:0005615">
    <property type="term" value="C:extracellular space"/>
    <property type="evidence" value="ECO:0007669"/>
    <property type="project" value="TreeGrafter"/>
</dbReference>
<evidence type="ECO:0008006" key="15">
    <source>
        <dbReference type="Google" id="ProtNLM"/>
    </source>
</evidence>
<dbReference type="SMART" id="SM00215">
    <property type="entry name" value="VWC_out"/>
    <property type="match status" value="2"/>
</dbReference>
<feature type="domain" description="VWFC" evidence="12">
    <location>
        <begin position="270"/>
        <end position="326"/>
    </location>
</feature>
<dbReference type="SUPFAM" id="SSF49899">
    <property type="entry name" value="Concanavalin A-like lectins/glucanases"/>
    <property type="match status" value="1"/>
</dbReference>
<keyword evidence="8" id="KW-0175">Coiled coil</keyword>
<dbReference type="GO" id="GO:0005509">
    <property type="term" value="F:calcium ion binding"/>
    <property type="evidence" value="ECO:0007669"/>
    <property type="project" value="InterPro"/>
</dbReference>
<evidence type="ECO:0000256" key="8">
    <source>
        <dbReference type="SAM" id="Coils"/>
    </source>
</evidence>
<dbReference type="Pfam" id="PF07645">
    <property type="entry name" value="EGF_CA"/>
    <property type="match status" value="3"/>
</dbReference>
<dbReference type="Pfam" id="PF00093">
    <property type="entry name" value="VWC"/>
    <property type="match status" value="3"/>
</dbReference>
<dbReference type="EMBL" id="JAZDUA010000495">
    <property type="protein sequence ID" value="KAK7791795.1"/>
    <property type="molecule type" value="Genomic_DNA"/>
</dbReference>
<keyword evidence="2 10" id="KW-0732">Signal</keyword>
<evidence type="ECO:0000256" key="5">
    <source>
        <dbReference type="ARBA" id="ARBA00023157"/>
    </source>
</evidence>
<evidence type="ECO:0000256" key="9">
    <source>
        <dbReference type="SAM" id="MobiDB-lite"/>
    </source>
</evidence>
<dbReference type="InterPro" id="IPR001881">
    <property type="entry name" value="EGF-like_Ca-bd_dom"/>
</dbReference>
<reference evidence="13 14" key="1">
    <citation type="submission" date="2024-03" db="EMBL/GenBank/DDBJ databases">
        <title>The genome assembly and annotation of the cricket Gryllus longicercus Weissman &amp; Gray.</title>
        <authorList>
            <person name="Szrajer S."/>
            <person name="Gray D."/>
            <person name="Ylla G."/>
        </authorList>
    </citation>
    <scope>NUCLEOTIDE SEQUENCE [LARGE SCALE GENOMIC DNA]</scope>
    <source>
        <strain evidence="13">DAG 2021-001</strain>
        <tissue evidence="13">Whole body minus gut</tissue>
    </source>
</reference>
<feature type="domain" description="EGF-like" evidence="11">
    <location>
        <begin position="550"/>
        <end position="588"/>
    </location>
</feature>
<dbReference type="PANTHER" id="PTHR24042">
    <property type="entry name" value="NEL HOMOLOG"/>
    <property type="match status" value="1"/>
</dbReference>
<evidence type="ECO:0000256" key="2">
    <source>
        <dbReference type="ARBA" id="ARBA00022729"/>
    </source>
</evidence>
<evidence type="ECO:0000256" key="4">
    <source>
        <dbReference type="ARBA" id="ARBA00022837"/>
    </source>
</evidence>
<dbReference type="Pfam" id="PF12947">
    <property type="entry name" value="EGF_3"/>
    <property type="match status" value="2"/>
</dbReference>
<keyword evidence="14" id="KW-1185">Reference proteome</keyword>
<dbReference type="InterPro" id="IPR013320">
    <property type="entry name" value="ConA-like_dom_sf"/>
</dbReference>
<dbReference type="InterPro" id="IPR048287">
    <property type="entry name" value="TSPN-like_N"/>
</dbReference>
<dbReference type="PROSITE" id="PS50184">
    <property type="entry name" value="VWFC_2"/>
    <property type="match status" value="3"/>
</dbReference>
<evidence type="ECO:0000256" key="1">
    <source>
        <dbReference type="ARBA" id="ARBA00022536"/>
    </source>
</evidence>
<dbReference type="SMART" id="SM00181">
    <property type="entry name" value="EGF"/>
    <property type="match status" value="6"/>
</dbReference>
<keyword evidence="3" id="KW-0677">Repeat</keyword>
<dbReference type="SMART" id="SM00179">
    <property type="entry name" value="EGF_CA"/>
    <property type="match status" value="5"/>
</dbReference>
<proteinExistence type="predicted"/>
<dbReference type="PROSITE" id="PS01208">
    <property type="entry name" value="VWFC_1"/>
    <property type="match status" value="2"/>
</dbReference>
<dbReference type="Gene3D" id="2.10.25.10">
    <property type="entry name" value="Laminin"/>
    <property type="match status" value="6"/>
</dbReference>
<dbReference type="GO" id="GO:0030154">
    <property type="term" value="P:cell differentiation"/>
    <property type="evidence" value="ECO:0007669"/>
    <property type="project" value="UniProtKB-ARBA"/>
</dbReference>
<dbReference type="PROSITE" id="PS00010">
    <property type="entry name" value="ASX_HYDROXYL"/>
    <property type="match status" value="5"/>
</dbReference>
<feature type="disulfide bond" evidence="7">
    <location>
        <begin position="520"/>
        <end position="530"/>
    </location>
</feature>
<dbReference type="PROSITE" id="PS50026">
    <property type="entry name" value="EGF_3"/>
    <property type="match status" value="6"/>
</dbReference>
<keyword evidence="1 7" id="KW-0245">EGF-like domain</keyword>
<dbReference type="PANTHER" id="PTHR24042:SF5">
    <property type="entry name" value="EGF-LIKE CALCIUM-BINDING DOMAIN-CONTAINING PROTEIN"/>
    <property type="match status" value="1"/>
</dbReference>
<feature type="region of interest" description="Disordered" evidence="9">
    <location>
        <begin position="885"/>
        <end position="926"/>
    </location>
</feature>
<dbReference type="GO" id="GO:0008201">
    <property type="term" value="F:heparin binding"/>
    <property type="evidence" value="ECO:0007669"/>
    <property type="project" value="TreeGrafter"/>
</dbReference>
<dbReference type="FunFam" id="2.10.25.10:FF:000038">
    <property type="entry name" value="Fibrillin 2"/>
    <property type="match status" value="4"/>
</dbReference>
<organism evidence="13 14">
    <name type="scientific">Gryllus longicercus</name>
    <dbReference type="NCBI Taxonomy" id="2509291"/>
    <lineage>
        <taxon>Eukaryota</taxon>
        <taxon>Metazoa</taxon>
        <taxon>Ecdysozoa</taxon>
        <taxon>Arthropoda</taxon>
        <taxon>Hexapoda</taxon>
        <taxon>Insecta</taxon>
        <taxon>Pterygota</taxon>
        <taxon>Neoptera</taxon>
        <taxon>Polyneoptera</taxon>
        <taxon>Orthoptera</taxon>
        <taxon>Ensifera</taxon>
        <taxon>Gryllidea</taxon>
        <taxon>Grylloidea</taxon>
        <taxon>Gryllidae</taxon>
        <taxon>Gryllinae</taxon>
        <taxon>Gryllus</taxon>
    </lineage>
</organism>
<evidence type="ECO:0000256" key="10">
    <source>
        <dbReference type="SAM" id="SignalP"/>
    </source>
</evidence>
<feature type="region of interest" description="Disordered" evidence="9">
    <location>
        <begin position="957"/>
        <end position="997"/>
    </location>
</feature>
<feature type="domain" description="EGF-like" evidence="11">
    <location>
        <begin position="597"/>
        <end position="634"/>
    </location>
</feature>
<comment type="caution">
    <text evidence="7">Lacks conserved residue(s) required for the propagation of feature annotation.</text>
</comment>
<dbReference type="InterPro" id="IPR049883">
    <property type="entry name" value="NOTCH1_EGF-like"/>
</dbReference>
<dbReference type="Proteomes" id="UP001378592">
    <property type="component" value="Unassembled WGS sequence"/>
</dbReference>
<dbReference type="InterPro" id="IPR009030">
    <property type="entry name" value="Growth_fac_rcpt_cys_sf"/>
</dbReference>
<dbReference type="SUPFAM" id="SSF57603">
    <property type="entry name" value="FnI-like domain"/>
    <property type="match status" value="3"/>
</dbReference>
<dbReference type="SUPFAM" id="SSF57196">
    <property type="entry name" value="EGF/Laminin"/>
    <property type="match status" value="1"/>
</dbReference>
<sequence length="1031" mass="114536">MACWLLASWTAVMWLASVAGLEPGIDLLESLQLHNSTRQGVSLAPGSQRIRPAFYLQGDYRDLRLPQPVYQRAVDLLRHNPEFTVAASLRQEEANSGTIVSFSHGYNRYLELQSSGRKDEIRLHYTSQHDSMVHVETFPYRLADNAWHKVAVSVSGAQVELLVDCHTLYRRLIRPPDRNFTVPQLTLWVGQRNNKHSLFKGALEDVRLIMGPHGYLKQCPLLDSSCPTCGQFSLLQNTVEQLTKNLRELSKRLEAAEGRISKVEDCDCQKSCRVNGSVHADGATWQEDCDICSCVHGEIQCRPVQCPSINCKNPVFNPGECCPSCLKQCYLRGVLYDHGESVNLRQCVECECRDGSMHCKRIDPETMCPPLPCTTQEQFSVPGECCKFCPGTDYCTKGHICHANATCLNLQTTYACQCNAGFFGDGHICHDVDECQQEGGLQGHHCHSNTKCVNTAGSYVCECLPGYRRLDKFNCVELDECSTGDHACHEHATCVNTMGSYHCQCQQGYHGDGYNCEPVCNQTCLNGGECLTPGHCSCRKGYMGPSCELDLNECASDLHHCHDSSICVNMPGWYYCRCKPGFRSIFHDNSLGTMCQDIDECSERTHTCHESAQCVNIEGGFKCTCPDSENHNCKLNCMFDGDEVINGHIVSPKGHPCRQCECQDGVISCKEPPCDCSVQGSNKDKCCPQCDPSAACRHQELKNVVFRSGERWIYQCQTCECLYGEIDCWPMECPPLTCSEPVLTPGDCCPRCNDDPCALDASNNGSLTIRGQPCTYAGHLFDSGTQWKDPYDKCTACNCKVPYCAQLDGRLCCSYDFRCSSAVDQSIVNIGNGNTDKSGRNLSFFLQNDKKFSNVPDRSTEVGMVGLLTSQTEVRKITVNTSSNATHKLTSQSGEKEWTLETKDHSEVSGRASNETKSNNSDTSLFNSAMPKSIVIKNGSEDLGCKQNITKIKVVSDDSKRSVNETDQGGTTENNPTSIKKSANEDKKLERMSDTRKRETIMEEIDAVLVNSEEKVTTDVKVVNERELSRK</sequence>
<feature type="domain" description="EGF-like" evidence="11">
    <location>
        <begin position="518"/>
        <end position="548"/>
    </location>
</feature>
<evidence type="ECO:0000313" key="14">
    <source>
        <dbReference type="Proteomes" id="UP001378592"/>
    </source>
</evidence>
<feature type="disulfide bond" evidence="7">
    <location>
        <begin position="538"/>
        <end position="547"/>
    </location>
</feature>
<dbReference type="PROSITE" id="PS00022">
    <property type="entry name" value="EGF_1"/>
    <property type="match status" value="1"/>
</dbReference>
<evidence type="ECO:0000256" key="6">
    <source>
        <dbReference type="ARBA" id="ARBA00023180"/>
    </source>
</evidence>
<gene>
    <name evidence="13" type="ORF">R5R35_010896</name>
</gene>
<comment type="caution">
    <text evidence="13">The sequence shown here is derived from an EMBL/GenBank/DDBJ whole genome shotgun (WGS) entry which is preliminary data.</text>
</comment>
<dbReference type="InterPro" id="IPR018097">
    <property type="entry name" value="EGF_Ca-bd_CS"/>
</dbReference>
<feature type="domain" description="EGF-like" evidence="11">
    <location>
        <begin position="391"/>
        <end position="430"/>
    </location>
</feature>
<feature type="coiled-coil region" evidence="8">
    <location>
        <begin position="232"/>
        <end position="266"/>
    </location>
</feature>
<evidence type="ECO:0000259" key="11">
    <source>
        <dbReference type="PROSITE" id="PS50026"/>
    </source>
</evidence>
<dbReference type="SMART" id="SM00282">
    <property type="entry name" value="LamG"/>
    <property type="match status" value="1"/>
</dbReference>
<dbReference type="InterPro" id="IPR051586">
    <property type="entry name" value="PKC-binding_NELL"/>
</dbReference>
<dbReference type="SMART" id="SM00210">
    <property type="entry name" value="TSPN"/>
    <property type="match status" value="1"/>
</dbReference>
<feature type="compositionally biased region" description="Basic and acidic residues" evidence="9">
    <location>
        <begin position="894"/>
        <end position="908"/>
    </location>
</feature>
<dbReference type="GO" id="GO:0009653">
    <property type="term" value="P:anatomical structure morphogenesis"/>
    <property type="evidence" value="ECO:0007669"/>
    <property type="project" value="UniProtKB-ARBA"/>
</dbReference>
<dbReference type="Gene3D" id="2.60.120.200">
    <property type="match status" value="1"/>
</dbReference>
<dbReference type="CDD" id="cd00054">
    <property type="entry name" value="EGF_CA"/>
    <property type="match status" value="5"/>
</dbReference>
<name>A0AAN9V8V3_9ORTH</name>
<keyword evidence="5 7" id="KW-1015">Disulfide bond</keyword>
<dbReference type="PROSITE" id="PS01187">
    <property type="entry name" value="EGF_CA"/>
    <property type="match status" value="2"/>
</dbReference>
<evidence type="ECO:0000256" key="3">
    <source>
        <dbReference type="ARBA" id="ARBA00022737"/>
    </source>
</evidence>
<feature type="domain" description="VWFC" evidence="12">
    <location>
        <begin position="694"/>
        <end position="753"/>
    </location>
</feature>
<dbReference type="InterPro" id="IPR024731">
    <property type="entry name" value="NELL2-like_EGF"/>
</dbReference>
<feature type="signal peptide" evidence="10">
    <location>
        <begin position="1"/>
        <end position="20"/>
    </location>
</feature>
<dbReference type="Gene3D" id="6.20.200.20">
    <property type="match status" value="3"/>
</dbReference>
<dbReference type="InterPro" id="IPR001791">
    <property type="entry name" value="Laminin_G"/>
</dbReference>
<evidence type="ECO:0000256" key="7">
    <source>
        <dbReference type="PROSITE-ProRule" id="PRU00076"/>
    </source>
</evidence>
<accession>A0AAN9V8V3</accession>
<protein>
    <recommendedName>
        <fullName evidence="15">Protein kinase C-binding protein NELL2</fullName>
    </recommendedName>
</protein>
<feature type="domain" description="EGF-like" evidence="11">
    <location>
        <begin position="477"/>
        <end position="517"/>
    </location>
</feature>
<feature type="domain" description="EGF-like" evidence="11">
    <location>
        <begin position="431"/>
        <end position="476"/>
    </location>
</feature>